<comment type="catalytic activity">
    <reaction evidence="1">
        <text>ATP + protein L-histidine = ADP + protein N-phospho-L-histidine.</text>
        <dbReference type="EC" id="2.7.13.3"/>
    </reaction>
</comment>
<dbReference type="PANTHER" id="PTHR43304:SF1">
    <property type="entry name" value="PAC DOMAIN-CONTAINING PROTEIN"/>
    <property type="match status" value="1"/>
</dbReference>
<keyword evidence="5" id="KW-0418">Kinase</keyword>
<sequence length="432" mass="49468">MAFSEESIHYERLQTAVDAAGVGTWDLNPVSGELVWSARCKELFGLPVTDTITYEDFLRGLHPDDRAPIDAAVQRALAPNGSGLFDTEYRIIGLQENLPLRWARATGRAFFNAEHTQAVRFIGTITDVTSKRQQQEVLRQSEERYALASLATNDAIWDWNLVDNTIKWNPAVQRVLGYGADASNTAAHWWYDHIHAEDRDRVVDGIHAVIDGGQTDWHDDYRFLKADGSYAQIMDRGHVARNDEGQAMRMIGAMQDVTQQHEAKAALRRREADFIAMADNVAQLSWMAEADGYITWYNQRWYDFTGTTLEEMKGWGWEKVHHPDHINQVAAFVQKAWPAGEPWELTFPLRSKEGLYRWFLTRAVPIRNDQGEVERWFGTNTDVTDMRELQNQLERSYQDLEVKVTFRTLQLEREVQELRAQLAATTAGPKPA</sequence>
<name>A0A238WDN4_9BACT</name>
<dbReference type="Gene3D" id="3.30.450.20">
    <property type="entry name" value="PAS domain"/>
    <property type="match status" value="3"/>
</dbReference>
<dbReference type="PROSITE" id="PS50112">
    <property type="entry name" value="PAS"/>
    <property type="match status" value="3"/>
</dbReference>
<evidence type="ECO:0000256" key="1">
    <source>
        <dbReference type="ARBA" id="ARBA00000085"/>
    </source>
</evidence>
<dbReference type="InterPro" id="IPR013655">
    <property type="entry name" value="PAS_fold_3"/>
</dbReference>
<dbReference type="EMBL" id="FZNS01000002">
    <property type="protein sequence ID" value="SNR43789.1"/>
    <property type="molecule type" value="Genomic_DNA"/>
</dbReference>
<evidence type="ECO:0000256" key="4">
    <source>
        <dbReference type="ARBA" id="ARBA00022679"/>
    </source>
</evidence>
<evidence type="ECO:0000313" key="8">
    <source>
        <dbReference type="EMBL" id="SNR43789.1"/>
    </source>
</evidence>
<dbReference type="AlphaFoldDB" id="A0A238WDN4"/>
<proteinExistence type="predicted"/>
<dbReference type="SMART" id="SM00086">
    <property type="entry name" value="PAC"/>
    <property type="match status" value="3"/>
</dbReference>
<evidence type="ECO:0000256" key="5">
    <source>
        <dbReference type="ARBA" id="ARBA00022777"/>
    </source>
</evidence>
<feature type="domain" description="PAS" evidence="6">
    <location>
        <begin position="270"/>
        <end position="340"/>
    </location>
</feature>
<keyword evidence="4" id="KW-0808">Transferase</keyword>
<protein>
    <recommendedName>
        <fullName evidence="2">histidine kinase</fullName>
        <ecNumber evidence="2">2.7.13.3</ecNumber>
    </recommendedName>
</protein>
<dbReference type="FunFam" id="3.30.450.20:FF:000099">
    <property type="entry name" value="Sensory box sensor histidine kinase"/>
    <property type="match status" value="1"/>
</dbReference>
<feature type="domain" description="PAS" evidence="6">
    <location>
        <begin position="141"/>
        <end position="213"/>
    </location>
</feature>
<reference evidence="9" key="1">
    <citation type="submission" date="2017-06" db="EMBL/GenBank/DDBJ databases">
        <authorList>
            <person name="Varghese N."/>
            <person name="Submissions S."/>
        </authorList>
    </citation>
    <scope>NUCLEOTIDE SEQUENCE [LARGE SCALE GENOMIC DNA]</scope>
    <source>
        <strain evidence="9">DSM 28041</strain>
    </source>
</reference>
<dbReference type="RefSeq" id="WP_089332018.1">
    <property type="nucleotide sequence ID" value="NZ_FZNS01000002.1"/>
</dbReference>
<evidence type="ECO:0000259" key="7">
    <source>
        <dbReference type="PROSITE" id="PS50113"/>
    </source>
</evidence>
<dbReference type="InterPro" id="IPR000700">
    <property type="entry name" value="PAS-assoc_C"/>
</dbReference>
<evidence type="ECO:0000256" key="2">
    <source>
        <dbReference type="ARBA" id="ARBA00012438"/>
    </source>
</evidence>
<evidence type="ECO:0000256" key="3">
    <source>
        <dbReference type="ARBA" id="ARBA00022553"/>
    </source>
</evidence>
<accession>A0A238WDN4</accession>
<dbReference type="CDD" id="cd00130">
    <property type="entry name" value="PAS"/>
    <property type="match status" value="3"/>
</dbReference>
<dbReference type="PANTHER" id="PTHR43304">
    <property type="entry name" value="PHYTOCHROME-LIKE PROTEIN CPH1"/>
    <property type="match status" value="1"/>
</dbReference>
<keyword evidence="3" id="KW-0597">Phosphoprotein</keyword>
<organism evidence="8 9">
    <name type="scientific">Hymenobacter mucosus</name>
    <dbReference type="NCBI Taxonomy" id="1411120"/>
    <lineage>
        <taxon>Bacteria</taxon>
        <taxon>Pseudomonadati</taxon>
        <taxon>Bacteroidota</taxon>
        <taxon>Cytophagia</taxon>
        <taxon>Cytophagales</taxon>
        <taxon>Hymenobacteraceae</taxon>
        <taxon>Hymenobacter</taxon>
    </lineage>
</organism>
<dbReference type="EC" id="2.7.13.3" evidence="2"/>
<dbReference type="InterPro" id="IPR001610">
    <property type="entry name" value="PAC"/>
</dbReference>
<dbReference type="Pfam" id="PF08447">
    <property type="entry name" value="PAS_3"/>
    <property type="match status" value="3"/>
</dbReference>
<dbReference type="NCBIfam" id="TIGR00229">
    <property type="entry name" value="sensory_box"/>
    <property type="match status" value="2"/>
</dbReference>
<dbReference type="Gene3D" id="2.10.70.100">
    <property type="match status" value="1"/>
</dbReference>
<dbReference type="InterPro" id="IPR000014">
    <property type="entry name" value="PAS"/>
</dbReference>
<gene>
    <name evidence="8" type="ORF">SAMN06269173_102429</name>
</gene>
<dbReference type="PROSITE" id="PS50113">
    <property type="entry name" value="PAC"/>
    <property type="match status" value="3"/>
</dbReference>
<feature type="domain" description="PAC" evidence="7">
    <location>
        <begin position="343"/>
        <end position="395"/>
    </location>
</feature>
<feature type="domain" description="PAS" evidence="6">
    <location>
        <begin position="9"/>
        <end position="80"/>
    </location>
</feature>
<dbReference type="GO" id="GO:0004673">
    <property type="term" value="F:protein histidine kinase activity"/>
    <property type="evidence" value="ECO:0007669"/>
    <property type="project" value="UniProtKB-EC"/>
</dbReference>
<dbReference type="SUPFAM" id="SSF55785">
    <property type="entry name" value="PYP-like sensor domain (PAS domain)"/>
    <property type="match status" value="3"/>
</dbReference>
<feature type="domain" description="PAC" evidence="7">
    <location>
        <begin position="85"/>
        <end position="140"/>
    </location>
</feature>
<dbReference type="InterPro" id="IPR052162">
    <property type="entry name" value="Sensor_kinase/Photoreceptor"/>
</dbReference>
<evidence type="ECO:0000259" key="6">
    <source>
        <dbReference type="PROSITE" id="PS50112"/>
    </source>
</evidence>
<dbReference type="Proteomes" id="UP000198310">
    <property type="component" value="Unassembled WGS sequence"/>
</dbReference>
<feature type="domain" description="PAC" evidence="7">
    <location>
        <begin position="217"/>
        <end position="269"/>
    </location>
</feature>
<dbReference type="SMART" id="SM00091">
    <property type="entry name" value="PAS"/>
    <property type="match status" value="3"/>
</dbReference>
<dbReference type="InterPro" id="IPR035965">
    <property type="entry name" value="PAS-like_dom_sf"/>
</dbReference>
<evidence type="ECO:0000313" key="9">
    <source>
        <dbReference type="Proteomes" id="UP000198310"/>
    </source>
</evidence>
<keyword evidence="9" id="KW-1185">Reference proteome</keyword>